<evidence type="ECO:0000256" key="1">
    <source>
        <dbReference type="SAM" id="Phobius"/>
    </source>
</evidence>
<dbReference type="AlphaFoldDB" id="A0ABD0VY24"/>
<keyword evidence="1" id="KW-0812">Transmembrane</keyword>
<keyword evidence="1" id="KW-1133">Transmembrane helix</keyword>
<feature type="transmembrane region" description="Helical" evidence="1">
    <location>
        <begin position="33"/>
        <end position="55"/>
    </location>
</feature>
<keyword evidence="1" id="KW-0472">Membrane</keyword>
<reference evidence="2 3" key="1">
    <citation type="submission" date="2024-06" db="EMBL/GenBank/DDBJ databases">
        <authorList>
            <person name="Pan Q."/>
            <person name="Wen M."/>
            <person name="Jouanno E."/>
            <person name="Zahm M."/>
            <person name="Klopp C."/>
            <person name="Cabau C."/>
            <person name="Louis A."/>
            <person name="Berthelot C."/>
            <person name="Parey E."/>
            <person name="Roest Crollius H."/>
            <person name="Montfort J."/>
            <person name="Robinson-Rechavi M."/>
            <person name="Bouchez O."/>
            <person name="Lampietro C."/>
            <person name="Lopez Roques C."/>
            <person name="Donnadieu C."/>
            <person name="Postlethwait J."/>
            <person name="Bobe J."/>
            <person name="Verreycken H."/>
            <person name="Guiguen Y."/>
        </authorList>
    </citation>
    <scope>NUCLEOTIDE SEQUENCE [LARGE SCALE GENOMIC DNA]</scope>
    <source>
        <strain evidence="2">Up_M1</strain>
        <tissue evidence="2">Testis</tissue>
    </source>
</reference>
<keyword evidence="3" id="KW-1185">Reference proteome</keyword>
<gene>
    <name evidence="2" type="ORF">UPYG_G00347860</name>
</gene>
<dbReference type="EMBL" id="JAGEUA010000011">
    <property type="protein sequence ID" value="KAL0962972.1"/>
    <property type="molecule type" value="Genomic_DNA"/>
</dbReference>
<sequence>MGYPQNNSISLDHVQPDTWDRQQEPTPLAEQYVFIWLVLLLTFGLQFYLLLFCLLKCWSYDRQLTQALKILPSTEKLSTTGPSFIIQLSDDLKNEKPPAYSRYDVEMVKLEPSRSYCHNDGEELRCNNSPYTPLAWDLVQR</sequence>
<name>A0ABD0VY24_UMBPY</name>
<comment type="caution">
    <text evidence="2">The sequence shown here is derived from an EMBL/GenBank/DDBJ whole genome shotgun (WGS) entry which is preliminary data.</text>
</comment>
<organism evidence="2 3">
    <name type="scientific">Umbra pygmaea</name>
    <name type="common">Eastern mudminnow</name>
    <dbReference type="NCBI Taxonomy" id="75934"/>
    <lineage>
        <taxon>Eukaryota</taxon>
        <taxon>Metazoa</taxon>
        <taxon>Chordata</taxon>
        <taxon>Craniata</taxon>
        <taxon>Vertebrata</taxon>
        <taxon>Euteleostomi</taxon>
        <taxon>Actinopterygii</taxon>
        <taxon>Neopterygii</taxon>
        <taxon>Teleostei</taxon>
        <taxon>Protacanthopterygii</taxon>
        <taxon>Esociformes</taxon>
        <taxon>Umbridae</taxon>
        <taxon>Umbra</taxon>
    </lineage>
</organism>
<accession>A0ABD0VY24</accession>
<dbReference type="Proteomes" id="UP001557470">
    <property type="component" value="Unassembled WGS sequence"/>
</dbReference>
<evidence type="ECO:0000313" key="2">
    <source>
        <dbReference type="EMBL" id="KAL0962972.1"/>
    </source>
</evidence>
<evidence type="ECO:0000313" key="3">
    <source>
        <dbReference type="Proteomes" id="UP001557470"/>
    </source>
</evidence>
<protein>
    <submittedName>
        <fullName evidence="2">Uncharacterized protein</fullName>
    </submittedName>
</protein>
<proteinExistence type="predicted"/>